<dbReference type="PANTHER" id="PTHR11647:SF1">
    <property type="entry name" value="COLLAPSIN RESPONSE MEDIATOR PROTEIN"/>
    <property type="match status" value="1"/>
</dbReference>
<dbReference type="Gene3D" id="3.20.20.140">
    <property type="entry name" value="Metal-dependent hydrolases"/>
    <property type="match status" value="1"/>
</dbReference>
<dbReference type="EMBL" id="CP136511">
    <property type="protein sequence ID" value="WOD14327.1"/>
    <property type="molecule type" value="Genomic_DNA"/>
</dbReference>
<accession>A0ABZ0EDK6</accession>
<keyword evidence="3" id="KW-1185">Reference proteome</keyword>
<gene>
    <name evidence="2" type="ORF">RW095_02225</name>
</gene>
<evidence type="ECO:0000313" key="3">
    <source>
        <dbReference type="Proteomes" id="UP001302652"/>
    </source>
</evidence>
<evidence type="ECO:0000313" key="2">
    <source>
        <dbReference type="EMBL" id="WOD14327.1"/>
    </source>
</evidence>
<dbReference type="Gene3D" id="2.30.40.10">
    <property type="entry name" value="Urease, subunit C, domain 1"/>
    <property type="match status" value="1"/>
</dbReference>
<sequence>MNDTQQAQGPAHWLLQGGHVIDGTGVSRFRADVRVENGRISEIGAGLELRGATTIDASGKVVAPGFIDVHTHDDQSVLSSPTMLPKISQGVTTVVVGNCGISLAPLVHPQVPSPLTLLGGSDKHVYPTMQAYAEAVEAARPAVNVAALVGHSTLRVATMDDPYRAATPAEQAKMADLMREAMAAGATGFSTGLFYDTNAAADTAEVTLLARIAAEAGGVYTSHIRDEAEDVIASLEEAFTAARDAGLPLVISHHKCAGPLNWGRSVETLARIDAARRDQPIGLDAYPYLAGSTVLRSDLVDDVIEVLVTWSEPYPAMTGRSLADIAHEWNCSQKEACERLQPGGASYFQMREDDVRRVLQYDATMIGSDGLPHDRHPHPRLWGTFPRVLGHYARELSLFPLEEAVHRMTGLSARRFKLLGRGEIAVGNHADLVVFDPDLVIDRATYEQPTLRAGGIERVMVSGTMTYEARGVTGARAGKFLRLGSRS</sequence>
<reference evidence="2 3" key="1">
    <citation type="submission" date="2023-10" db="EMBL/GenBank/DDBJ databases">
        <title>Surface-active antibiotics is a multifunctional adaptation for post-fire microbes.</title>
        <authorList>
            <person name="Liu M.D."/>
            <person name="Du Y."/>
            <person name="Koupaei S.K."/>
            <person name="Kim N.R."/>
            <person name="Zhang W."/>
            <person name="Traxler M.F."/>
        </authorList>
    </citation>
    <scope>NUCLEOTIDE SEQUENCE [LARGE SCALE GENOMIC DNA]</scope>
    <source>
        <strain evidence="2 3">F3</strain>
    </source>
</reference>
<feature type="domain" description="Amidohydrolase 3" evidence="1">
    <location>
        <begin position="54"/>
        <end position="254"/>
    </location>
</feature>
<dbReference type="InterPro" id="IPR032466">
    <property type="entry name" value="Metal_Hydrolase"/>
</dbReference>
<dbReference type="PANTHER" id="PTHR11647">
    <property type="entry name" value="HYDRANTOINASE/DIHYDROPYRIMIDINASE FAMILY MEMBER"/>
    <property type="match status" value="1"/>
</dbReference>
<dbReference type="InterPro" id="IPR013108">
    <property type="entry name" value="Amidohydro_3"/>
</dbReference>
<dbReference type="EC" id="3.5.1.-" evidence="2"/>
<dbReference type="RefSeq" id="WP_317016169.1">
    <property type="nucleotide sequence ID" value="NZ_CP136511.1"/>
</dbReference>
<dbReference type="InterPro" id="IPR050378">
    <property type="entry name" value="Metallo-dep_Hydrolases_sf"/>
</dbReference>
<keyword evidence="2" id="KW-0378">Hydrolase</keyword>
<name>A0ABZ0EDK6_9BURK</name>
<proteinExistence type="predicted"/>
<dbReference type="CDD" id="cd01297">
    <property type="entry name" value="D-aminoacylase"/>
    <property type="match status" value="1"/>
</dbReference>
<dbReference type="GO" id="GO:0016787">
    <property type="term" value="F:hydrolase activity"/>
    <property type="evidence" value="ECO:0007669"/>
    <property type="project" value="UniProtKB-KW"/>
</dbReference>
<dbReference type="Pfam" id="PF07969">
    <property type="entry name" value="Amidohydro_3"/>
    <property type="match status" value="1"/>
</dbReference>
<dbReference type="Proteomes" id="UP001302652">
    <property type="component" value="Chromosome 3"/>
</dbReference>
<protein>
    <submittedName>
        <fullName evidence="2">D-aminoacylase</fullName>
        <ecNumber evidence="2">3.5.1.-</ecNumber>
    </submittedName>
</protein>
<dbReference type="InterPro" id="IPR011059">
    <property type="entry name" value="Metal-dep_hydrolase_composite"/>
</dbReference>
<dbReference type="Gene3D" id="3.30.1490.130">
    <property type="entry name" value="D-aminoacylase. Domain 3"/>
    <property type="match status" value="1"/>
</dbReference>
<dbReference type="SUPFAM" id="SSF51338">
    <property type="entry name" value="Composite domain of metallo-dependent hydrolases"/>
    <property type="match status" value="1"/>
</dbReference>
<organism evidence="2 3">
    <name type="scientific">Paraburkholderia kirstenboschensis</name>
    <dbReference type="NCBI Taxonomy" id="1245436"/>
    <lineage>
        <taxon>Bacteria</taxon>
        <taxon>Pseudomonadati</taxon>
        <taxon>Pseudomonadota</taxon>
        <taxon>Betaproteobacteria</taxon>
        <taxon>Burkholderiales</taxon>
        <taxon>Burkholderiaceae</taxon>
        <taxon>Paraburkholderia</taxon>
    </lineage>
</organism>
<evidence type="ECO:0000259" key="1">
    <source>
        <dbReference type="Pfam" id="PF07969"/>
    </source>
</evidence>
<dbReference type="InterPro" id="IPR023100">
    <property type="entry name" value="D-aminoacylase_insert_dom_sf"/>
</dbReference>
<dbReference type="SUPFAM" id="SSF51556">
    <property type="entry name" value="Metallo-dependent hydrolases"/>
    <property type="match status" value="1"/>
</dbReference>